<sequence length="63" mass="7569">MFEKLPMWKDENPITYEKQQISMKLGKMRRQLNANQKEIKALEERYNILEAEKSKKKNGINDV</sequence>
<accession>A0ABX1YL53</accession>
<comment type="caution">
    <text evidence="2">The sequence shown here is derived from an EMBL/GenBank/DDBJ whole genome shotgun (WGS) entry which is preliminary data.</text>
</comment>
<keyword evidence="3" id="KW-1185">Reference proteome</keyword>
<evidence type="ECO:0000313" key="3">
    <source>
        <dbReference type="Proteomes" id="UP000596857"/>
    </source>
</evidence>
<dbReference type="RefSeq" id="WP_171718236.1">
    <property type="nucleotide sequence ID" value="NZ_WHOB01000051.1"/>
</dbReference>
<reference evidence="2 3" key="1">
    <citation type="submission" date="2019-10" db="EMBL/GenBank/DDBJ databases">
        <title>Description of Paenibacillus terricola sp. nov.</title>
        <authorList>
            <person name="Carlier A."/>
            <person name="Qi S."/>
        </authorList>
    </citation>
    <scope>NUCLEOTIDE SEQUENCE [LARGE SCALE GENOMIC DNA]</scope>
    <source>
        <strain evidence="2 3">LMG 31459</strain>
    </source>
</reference>
<name>A0ABX1YL53_9BACL</name>
<evidence type="ECO:0000313" key="2">
    <source>
        <dbReference type="EMBL" id="NOU80603.1"/>
    </source>
</evidence>
<evidence type="ECO:0000256" key="1">
    <source>
        <dbReference type="SAM" id="Coils"/>
    </source>
</evidence>
<dbReference type="Proteomes" id="UP000596857">
    <property type="component" value="Unassembled WGS sequence"/>
</dbReference>
<protein>
    <submittedName>
        <fullName evidence="2">Uncharacterized protein</fullName>
    </submittedName>
</protein>
<proteinExistence type="predicted"/>
<organism evidence="2 3">
    <name type="scientific">Paenibacillus phytohabitans</name>
    <dbReference type="NCBI Taxonomy" id="2654978"/>
    <lineage>
        <taxon>Bacteria</taxon>
        <taxon>Bacillati</taxon>
        <taxon>Bacillota</taxon>
        <taxon>Bacilli</taxon>
        <taxon>Bacillales</taxon>
        <taxon>Paenibacillaceae</taxon>
        <taxon>Paenibacillus</taxon>
    </lineage>
</organism>
<gene>
    <name evidence="2" type="ORF">GC101_17200</name>
</gene>
<feature type="coiled-coil region" evidence="1">
    <location>
        <begin position="25"/>
        <end position="59"/>
    </location>
</feature>
<dbReference type="EMBL" id="WHOB01000051">
    <property type="protein sequence ID" value="NOU80603.1"/>
    <property type="molecule type" value="Genomic_DNA"/>
</dbReference>
<keyword evidence="1" id="KW-0175">Coiled coil</keyword>